<dbReference type="AlphaFoldDB" id="A0A7W6R2B8"/>
<name>A0A7W6R2B8_9HYPH</name>
<dbReference type="Proteomes" id="UP000540909">
    <property type="component" value="Unassembled WGS sequence"/>
</dbReference>
<dbReference type="RefSeq" id="WP_184469395.1">
    <property type="nucleotide sequence ID" value="NZ_JACIFY010000006.1"/>
</dbReference>
<dbReference type="EMBL" id="JACIFY010000006">
    <property type="protein sequence ID" value="MBB4235546.1"/>
    <property type="molecule type" value="Genomic_DNA"/>
</dbReference>
<evidence type="ECO:0000313" key="1">
    <source>
        <dbReference type="EMBL" id="MBB4235546.1"/>
    </source>
</evidence>
<evidence type="ECO:0000313" key="2">
    <source>
        <dbReference type="Proteomes" id="UP000540909"/>
    </source>
</evidence>
<gene>
    <name evidence="1" type="ORF">GGD57_002114</name>
</gene>
<organism evidence="1 2">
    <name type="scientific">Rhizobium esperanzae</name>
    <dbReference type="NCBI Taxonomy" id="1967781"/>
    <lineage>
        <taxon>Bacteria</taxon>
        <taxon>Pseudomonadati</taxon>
        <taxon>Pseudomonadota</taxon>
        <taxon>Alphaproteobacteria</taxon>
        <taxon>Hyphomicrobiales</taxon>
        <taxon>Rhizobiaceae</taxon>
        <taxon>Rhizobium/Agrobacterium group</taxon>
        <taxon>Rhizobium</taxon>
    </lineage>
</organism>
<protein>
    <submittedName>
        <fullName evidence="1">Uncharacterized protein</fullName>
    </submittedName>
</protein>
<accession>A0A7W6R2B8</accession>
<proteinExistence type="predicted"/>
<reference evidence="1 2" key="1">
    <citation type="submission" date="2020-08" db="EMBL/GenBank/DDBJ databases">
        <title>Genomic Encyclopedia of Type Strains, Phase IV (KMG-V): Genome sequencing to study the core and pangenomes of soil and plant-associated prokaryotes.</title>
        <authorList>
            <person name="Whitman W."/>
        </authorList>
    </citation>
    <scope>NUCLEOTIDE SEQUENCE [LARGE SCALE GENOMIC DNA]</scope>
    <source>
        <strain evidence="1 2">SEMIA 4089</strain>
    </source>
</reference>
<sequence>MAQEGHPARYRRIPLPRDCALRLRRQGLRGYDDARLSWPGRRIDRANIFFVKDGVIHAEPYRFTRSTISETLINHTMKDVYPTAVAAG</sequence>
<comment type="caution">
    <text evidence="1">The sequence shown here is derived from an EMBL/GenBank/DDBJ whole genome shotgun (WGS) entry which is preliminary data.</text>
</comment>